<evidence type="ECO:0000313" key="2">
    <source>
        <dbReference type="Proteomes" id="UP000001745"/>
    </source>
</evidence>
<dbReference type="EMBL" id="EQ962652">
    <property type="protein sequence ID" value="EED24379.1"/>
    <property type="molecule type" value="Genomic_DNA"/>
</dbReference>
<dbReference type="RefSeq" id="XP_002341766.1">
    <property type="nucleotide sequence ID" value="XM_002341725.1"/>
</dbReference>
<dbReference type="GeneID" id="8103952"/>
<reference evidence="2" key="1">
    <citation type="journal article" date="2015" name="Genome Announc.">
        <title>Genome sequence of the AIDS-associated pathogen Penicillium marneffei (ATCC18224) and its near taxonomic relative Talaromyces stipitatus (ATCC10500).</title>
        <authorList>
            <person name="Nierman W.C."/>
            <person name="Fedorova-Abrams N.D."/>
            <person name="Andrianopoulos A."/>
        </authorList>
    </citation>
    <scope>NUCLEOTIDE SEQUENCE [LARGE SCALE GENOMIC DNA]</scope>
    <source>
        <strain evidence="2">ATCC 10500 / CBS 375.48 / QM 6759 / NRRL 1006</strain>
    </source>
</reference>
<organism evidence="1 2">
    <name type="scientific">Talaromyces stipitatus (strain ATCC 10500 / CBS 375.48 / QM 6759 / NRRL 1006)</name>
    <name type="common">Penicillium stipitatum</name>
    <dbReference type="NCBI Taxonomy" id="441959"/>
    <lineage>
        <taxon>Eukaryota</taxon>
        <taxon>Fungi</taxon>
        <taxon>Dikarya</taxon>
        <taxon>Ascomycota</taxon>
        <taxon>Pezizomycotina</taxon>
        <taxon>Eurotiomycetes</taxon>
        <taxon>Eurotiomycetidae</taxon>
        <taxon>Eurotiales</taxon>
        <taxon>Trichocomaceae</taxon>
        <taxon>Talaromyces</taxon>
        <taxon>Talaromyces sect. Talaromyces</taxon>
    </lineage>
</organism>
<sequence>MNRSRLDVCVIGVKLKGGGRATFGNSVWTHNIFATAFRDLCALDSFSTAGILAFAASIAERYTERRLAFAFQLDGSAFIGYSERKWLERALLMPIDSTPTLTVPNAVLLYRRIDTKH</sequence>
<accession>B8LW13</accession>
<protein>
    <submittedName>
        <fullName evidence="1">Uncharacterized protein</fullName>
    </submittedName>
</protein>
<dbReference type="HOGENOM" id="CLU_2086394_0_0_1"/>
<proteinExistence type="predicted"/>
<dbReference type="Proteomes" id="UP000001745">
    <property type="component" value="Unassembled WGS sequence"/>
</dbReference>
<dbReference type="VEuPathDB" id="FungiDB:TSTA_077420"/>
<gene>
    <name evidence="1" type="ORF">TSTA_077420</name>
</gene>
<dbReference type="InParanoid" id="B8LW13"/>
<name>B8LW13_TALSN</name>
<dbReference type="AlphaFoldDB" id="B8LW13"/>
<evidence type="ECO:0000313" key="1">
    <source>
        <dbReference type="EMBL" id="EED24379.1"/>
    </source>
</evidence>
<keyword evidence="2" id="KW-1185">Reference proteome</keyword>